<evidence type="ECO:0000313" key="8">
    <source>
        <dbReference type="EMBL" id="MCL6677998.1"/>
    </source>
</evidence>
<dbReference type="PANTHER" id="PTHR30481:SF3">
    <property type="entry name" value="DNA ADENINE METHYLASE"/>
    <property type="match status" value="1"/>
</dbReference>
<evidence type="ECO:0000313" key="9">
    <source>
        <dbReference type="Proteomes" id="UP001165343"/>
    </source>
</evidence>
<evidence type="ECO:0000256" key="1">
    <source>
        <dbReference type="ARBA" id="ARBA00006594"/>
    </source>
</evidence>
<dbReference type="Gene3D" id="3.40.50.150">
    <property type="entry name" value="Vaccinia Virus protein VP39"/>
    <property type="match status" value="1"/>
</dbReference>
<evidence type="ECO:0000256" key="7">
    <source>
        <dbReference type="RuleBase" id="RU361257"/>
    </source>
</evidence>
<dbReference type="InterPro" id="IPR012263">
    <property type="entry name" value="M_m6A_EcoRV"/>
</dbReference>
<sequence>MTSVSEPERPSANVDQRPRPFLKWAGSKHSLLSHILQFIPEEFGTYHEPFLGAGSLFLRLQPERARLGDLSTEVVKVWQAIKQDAEQVIAKLPSPRPDREIFYRIRKTRSNAGAERAAEFIYLNKSCWNGLFRVNSKGEFNVPFGSNPNTEILDAENLRRCAKLLQPSGVTIACCDFAQCTQDAKAGDLIFFDPPYVTKHNFNGFRDYNEKLFSWADQERLAAEALRLKNLGARVIVTNAAHKDICDLYPKFGQYFFERSSTLAGNANFRGKVKEVVIYG</sequence>
<dbReference type="Proteomes" id="UP001165343">
    <property type="component" value="Unassembled WGS sequence"/>
</dbReference>
<dbReference type="PRINTS" id="PR00505">
    <property type="entry name" value="D12N6MTFRASE"/>
</dbReference>
<organism evidence="8 9">
    <name type="scientific">Sphingomonas anseongensis</name>
    <dbReference type="NCBI Taxonomy" id="2908207"/>
    <lineage>
        <taxon>Bacteria</taxon>
        <taxon>Pseudomonadati</taxon>
        <taxon>Pseudomonadota</taxon>
        <taxon>Alphaproteobacteria</taxon>
        <taxon>Sphingomonadales</taxon>
        <taxon>Sphingomonadaceae</taxon>
        <taxon>Sphingomonas</taxon>
    </lineage>
</organism>
<keyword evidence="3 7" id="KW-0489">Methyltransferase</keyword>
<dbReference type="InterPro" id="IPR002052">
    <property type="entry name" value="DNA_methylase_N6_adenine_CS"/>
</dbReference>
<dbReference type="InterPro" id="IPR023095">
    <property type="entry name" value="Ade_MeTrfase_dom_2"/>
</dbReference>
<name>A0ABT0RCL7_9SPHN</name>
<reference evidence="8" key="1">
    <citation type="submission" date="2022-05" db="EMBL/GenBank/DDBJ databases">
        <authorList>
            <person name="Jo J.-H."/>
            <person name="Im W.-T."/>
        </authorList>
    </citation>
    <scope>NUCLEOTIDE SEQUENCE</scope>
    <source>
        <strain evidence="8">RG327</strain>
    </source>
</reference>
<dbReference type="GO" id="GO:0032259">
    <property type="term" value="P:methylation"/>
    <property type="evidence" value="ECO:0007669"/>
    <property type="project" value="UniProtKB-KW"/>
</dbReference>
<comment type="caution">
    <text evidence="8">The sequence shown here is derived from an EMBL/GenBank/DDBJ whole genome shotgun (WGS) entry which is preliminary data.</text>
</comment>
<evidence type="ECO:0000256" key="6">
    <source>
        <dbReference type="ARBA" id="ARBA00047942"/>
    </source>
</evidence>
<dbReference type="EC" id="2.1.1.72" evidence="2 7"/>
<evidence type="ECO:0000256" key="5">
    <source>
        <dbReference type="ARBA" id="ARBA00022691"/>
    </source>
</evidence>
<comment type="similarity">
    <text evidence="1 7">Belongs to the N(4)/N(6)-methyltransferase family.</text>
</comment>
<dbReference type="InterPro" id="IPR029063">
    <property type="entry name" value="SAM-dependent_MTases_sf"/>
</dbReference>
<keyword evidence="4 7" id="KW-0808">Transferase</keyword>
<keyword evidence="9" id="KW-1185">Reference proteome</keyword>
<dbReference type="PANTHER" id="PTHR30481">
    <property type="entry name" value="DNA ADENINE METHYLASE"/>
    <property type="match status" value="1"/>
</dbReference>
<dbReference type="NCBIfam" id="TIGR00571">
    <property type="entry name" value="dam"/>
    <property type="match status" value="1"/>
</dbReference>
<dbReference type="RefSeq" id="WP_249866976.1">
    <property type="nucleotide sequence ID" value="NZ_JAMGBC010000001.1"/>
</dbReference>
<protein>
    <recommendedName>
        <fullName evidence="2 7">Site-specific DNA-methyltransferase (adenine-specific)</fullName>
        <ecNumber evidence="2 7">2.1.1.72</ecNumber>
    </recommendedName>
</protein>
<dbReference type="SUPFAM" id="SSF53335">
    <property type="entry name" value="S-adenosyl-L-methionine-dependent methyltransferases"/>
    <property type="match status" value="1"/>
</dbReference>
<dbReference type="InterPro" id="IPR012327">
    <property type="entry name" value="MeTrfase_D12"/>
</dbReference>
<evidence type="ECO:0000256" key="4">
    <source>
        <dbReference type="ARBA" id="ARBA00022679"/>
    </source>
</evidence>
<comment type="catalytic activity">
    <reaction evidence="6 7">
        <text>a 2'-deoxyadenosine in DNA + S-adenosyl-L-methionine = an N(6)-methyl-2'-deoxyadenosine in DNA + S-adenosyl-L-homocysteine + H(+)</text>
        <dbReference type="Rhea" id="RHEA:15197"/>
        <dbReference type="Rhea" id="RHEA-COMP:12418"/>
        <dbReference type="Rhea" id="RHEA-COMP:12419"/>
        <dbReference type="ChEBI" id="CHEBI:15378"/>
        <dbReference type="ChEBI" id="CHEBI:57856"/>
        <dbReference type="ChEBI" id="CHEBI:59789"/>
        <dbReference type="ChEBI" id="CHEBI:90615"/>
        <dbReference type="ChEBI" id="CHEBI:90616"/>
        <dbReference type="EC" id="2.1.1.72"/>
    </reaction>
</comment>
<dbReference type="Pfam" id="PF02086">
    <property type="entry name" value="MethyltransfD12"/>
    <property type="match status" value="1"/>
</dbReference>
<evidence type="ECO:0000256" key="3">
    <source>
        <dbReference type="ARBA" id="ARBA00022603"/>
    </source>
</evidence>
<gene>
    <name evidence="8" type="ORF">LZ519_01500</name>
</gene>
<dbReference type="Gene3D" id="1.10.1020.10">
    <property type="entry name" value="Adenine-specific Methyltransferase, Domain 2"/>
    <property type="match status" value="1"/>
</dbReference>
<keyword evidence="5 7" id="KW-0949">S-adenosyl-L-methionine</keyword>
<dbReference type="EMBL" id="JAMGBC010000001">
    <property type="protein sequence ID" value="MCL6677998.1"/>
    <property type="molecule type" value="Genomic_DNA"/>
</dbReference>
<dbReference type="PROSITE" id="PS00092">
    <property type="entry name" value="N6_MTASE"/>
    <property type="match status" value="1"/>
</dbReference>
<dbReference type="GO" id="GO:0009007">
    <property type="term" value="F:site-specific DNA-methyltransferase (adenine-specific) activity"/>
    <property type="evidence" value="ECO:0007669"/>
    <property type="project" value="UniProtKB-EC"/>
</dbReference>
<dbReference type="PIRSF" id="PIRSF000398">
    <property type="entry name" value="M_m6A_EcoRV"/>
    <property type="match status" value="1"/>
</dbReference>
<accession>A0ABT0RCL7</accession>
<proteinExistence type="inferred from homology"/>
<evidence type="ECO:0000256" key="2">
    <source>
        <dbReference type="ARBA" id="ARBA00011900"/>
    </source>
</evidence>